<evidence type="ECO:0000313" key="3">
    <source>
        <dbReference type="Proteomes" id="UP001457282"/>
    </source>
</evidence>
<evidence type="ECO:0000313" key="2">
    <source>
        <dbReference type="EMBL" id="KAK9939559.1"/>
    </source>
</evidence>
<reference evidence="2 3" key="1">
    <citation type="journal article" date="2023" name="G3 (Bethesda)">
        <title>A chromosome-length genome assembly and annotation of blackberry (Rubus argutus, cv. 'Hillquist').</title>
        <authorList>
            <person name="Bruna T."/>
            <person name="Aryal R."/>
            <person name="Dudchenko O."/>
            <person name="Sargent D.J."/>
            <person name="Mead D."/>
            <person name="Buti M."/>
            <person name="Cavallini A."/>
            <person name="Hytonen T."/>
            <person name="Andres J."/>
            <person name="Pham M."/>
            <person name="Weisz D."/>
            <person name="Mascagni F."/>
            <person name="Usai G."/>
            <person name="Natali L."/>
            <person name="Bassil N."/>
            <person name="Fernandez G.E."/>
            <person name="Lomsadze A."/>
            <person name="Armour M."/>
            <person name="Olukolu B."/>
            <person name="Poorten T."/>
            <person name="Britton C."/>
            <person name="Davik J."/>
            <person name="Ashrafi H."/>
            <person name="Aiden E.L."/>
            <person name="Borodovsky M."/>
            <person name="Worthington M."/>
        </authorList>
    </citation>
    <scope>NUCLEOTIDE SEQUENCE [LARGE SCALE GENOMIC DNA]</scope>
    <source>
        <strain evidence="2">PI 553951</strain>
    </source>
</reference>
<evidence type="ECO:0000256" key="1">
    <source>
        <dbReference type="SAM" id="MobiDB-lite"/>
    </source>
</evidence>
<keyword evidence="3" id="KW-1185">Reference proteome</keyword>
<proteinExistence type="predicted"/>
<gene>
    <name evidence="2" type="ORF">M0R45_016251</name>
</gene>
<accession>A0AAW1XSU7</accession>
<sequence>MDFKAGLEKNGMRTRSFRDEDYNNRRAFLRSYPLNWELGEGDDHHQNEEGSNSKSNTSNECRNNSSRKKPIKKIILSVFHWGGEKVLVLRRFKHKVTIYVISCIPLGFKPPPALISTT</sequence>
<feature type="region of interest" description="Disordered" evidence="1">
    <location>
        <begin position="40"/>
        <end position="67"/>
    </location>
</feature>
<dbReference type="EMBL" id="JBEDUW010000003">
    <property type="protein sequence ID" value="KAK9939559.1"/>
    <property type="molecule type" value="Genomic_DNA"/>
</dbReference>
<dbReference type="Proteomes" id="UP001457282">
    <property type="component" value="Unassembled WGS sequence"/>
</dbReference>
<name>A0AAW1XSU7_RUBAR</name>
<organism evidence="2 3">
    <name type="scientific">Rubus argutus</name>
    <name type="common">Southern blackberry</name>
    <dbReference type="NCBI Taxonomy" id="59490"/>
    <lineage>
        <taxon>Eukaryota</taxon>
        <taxon>Viridiplantae</taxon>
        <taxon>Streptophyta</taxon>
        <taxon>Embryophyta</taxon>
        <taxon>Tracheophyta</taxon>
        <taxon>Spermatophyta</taxon>
        <taxon>Magnoliopsida</taxon>
        <taxon>eudicotyledons</taxon>
        <taxon>Gunneridae</taxon>
        <taxon>Pentapetalae</taxon>
        <taxon>rosids</taxon>
        <taxon>fabids</taxon>
        <taxon>Rosales</taxon>
        <taxon>Rosaceae</taxon>
        <taxon>Rosoideae</taxon>
        <taxon>Rosoideae incertae sedis</taxon>
        <taxon>Rubus</taxon>
    </lineage>
</organism>
<comment type="caution">
    <text evidence="2">The sequence shown here is derived from an EMBL/GenBank/DDBJ whole genome shotgun (WGS) entry which is preliminary data.</text>
</comment>
<dbReference type="AlphaFoldDB" id="A0AAW1XSU7"/>
<feature type="compositionally biased region" description="Polar residues" evidence="1">
    <location>
        <begin position="49"/>
        <end position="64"/>
    </location>
</feature>
<protein>
    <submittedName>
        <fullName evidence="2">Uncharacterized protein</fullName>
    </submittedName>
</protein>